<keyword evidence="4" id="KW-1185">Reference proteome</keyword>
<dbReference type="GO" id="GO:0004497">
    <property type="term" value="F:monooxygenase activity"/>
    <property type="evidence" value="ECO:0007669"/>
    <property type="project" value="InterPro"/>
</dbReference>
<feature type="compositionally biased region" description="Polar residues" evidence="2">
    <location>
        <begin position="1"/>
        <end position="13"/>
    </location>
</feature>
<dbReference type="RefSeq" id="WP_071019441.1">
    <property type="nucleotide sequence ID" value="NZ_MLQM01000001.1"/>
</dbReference>
<dbReference type="InterPro" id="IPR036396">
    <property type="entry name" value="Cyt_P450_sf"/>
</dbReference>
<dbReference type="GO" id="GO:0005506">
    <property type="term" value="F:iron ion binding"/>
    <property type="evidence" value="ECO:0007669"/>
    <property type="project" value="InterPro"/>
</dbReference>
<dbReference type="SUPFAM" id="SSF48264">
    <property type="entry name" value="Cytochrome P450"/>
    <property type="match status" value="1"/>
</dbReference>
<evidence type="ECO:0000313" key="3">
    <source>
        <dbReference type="EMBL" id="OHV06943.1"/>
    </source>
</evidence>
<evidence type="ECO:0008006" key="5">
    <source>
        <dbReference type="Google" id="ProtNLM"/>
    </source>
</evidence>
<dbReference type="EMBL" id="MLQM01000001">
    <property type="protein sequence ID" value="OHV06943.1"/>
    <property type="molecule type" value="Genomic_DNA"/>
</dbReference>
<dbReference type="GO" id="GO:0020037">
    <property type="term" value="F:heme binding"/>
    <property type="evidence" value="ECO:0007669"/>
    <property type="project" value="InterPro"/>
</dbReference>
<comment type="caution">
    <text evidence="3">The sequence shown here is derived from an EMBL/GenBank/DDBJ whole genome shotgun (WGS) entry which is preliminary data.</text>
</comment>
<sequence>MSSDLQHSTTRTPVSGFDPHDPSLANRQHEILTDLLERCPVSWSEQHGGFWSLTKFDDIVAAARDYETYTVEQGVIVPSLGASTPIPPARVDPPAHSKYRKILLPFFTPKTVLTYEDTVRSIVREAIADFADRDVHGSCRHQRHRPR</sequence>
<name>A0A1S1NKW2_9MYCO</name>
<dbReference type="GO" id="GO:0016705">
    <property type="term" value="F:oxidoreductase activity, acting on paired donors, with incorporation or reduction of molecular oxygen"/>
    <property type="evidence" value="ECO:0007669"/>
    <property type="project" value="InterPro"/>
</dbReference>
<dbReference type="PANTHER" id="PTHR46696:SF6">
    <property type="entry name" value="P450, PUTATIVE (EUROFUNG)-RELATED"/>
    <property type="match status" value="1"/>
</dbReference>
<comment type="similarity">
    <text evidence="1">Belongs to the cytochrome P450 family.</text>
</comment>
<dbReference type="Proteomes" id="UP000179734">
    <property type="component" value="Unassembled WGS sequence"/>
</dbReference>
<accession>A0A1S1NKW2</accession>
<feature type="region of interest" description="Disordered" evidence="2">
    <location>
        <begin position="1"/>
        <end position="23"/>
    </location>
</feature>
<dbReference type="AlphaFoldDB" id="A0A1S1NKW2"/>
<protein>
    <recommendedName>
        <fullName evidence="5">Cytochrome P450</fullName>
    </recommendedName>
</protein>
<evidence type="ECO:0000256" key="1">
    <source>
        <dbReference type="ARBA" id="ARBA00010617"/>
    </source>
</evidence>
<reference evidence="3 4" key="1">
    <citation type="submission" date="2016-10" db="EMBL/GenBank/DDBJ databases">
        <title>Genome sequence of Mycobacterium talmonii.</title>
        <authorList>
            <person name="Greninger A.L."/>
            <person name="Elliott B."/>
            <person name="Vasireddy S."/>
            <person name="Vasireddy R."/>
        </authorList>
    </citation>
    <scope>NUCLEOTIDE SEQUENCE [LARGE SCALE GENOMIC DNA]</scope>
    <source>
        <strain evidence="4">NE-TNMC-100812</strain>
    </source>
</reference>
<proteinExistence type="inferred from homology"/>
<gene>
    <name evidence="3" type="ORF">BKN37_00455</name>
</gene>
<dbReference type="Gene3D" id="1.10.630.10">
    <property type="entry name" value="Cytochrome P450"/>
    <property type="match status" value="1"/>
</dbReference>
<organism evidence="3 4">
    <name type="scientific">Mycobacterium talmoniae</name>
    <dbReference type="NCBI Taxonomy" id="1858794"/>
    <lineage>
        <taxon>Bacteria</taxon>
        <taxon>Bacillati</taxon>
        <taxon>Actinomycetota</taxon>
        <taxon>Actinomycetes</taxon>
        <taxon>Mycobacteriales</taxon>
        <taxon>Mycobacteriaceae</taxon>
        <taxon>Mycobacterium</taxon>
    </lineage>
</organism>
<evidence type="ECO:0000313" key="4">
    <source>
        <dbReference type="Proteomes" id="UP000179734"/>
    </source>
</evidence>
<evidence type="ECO:0000256" key="2">
    <source>
        <dbReference type="SAM" id="MobiDB-lite"/>
    </source>
</evidence>
<dbReference type="PANTHER" id="PTHR46696">
    <property type="entry name" value="P450, PUTATIVE (EUROFUNG)-RELATED"/>
    <property type="match status" value="1"/>
</dbReference>